<evidence type="ECO:0000256" key="2">
    <source>
        <dbReference type="ARBA" id="ARBA00016807"/>
    </source>
</evidence>
<feature type="domain" description="Myb/SANT-like DNA-binding" evidence="7">
    <location>
        <begin position="5"/>
        <end position="48"/>
    </location>
</feature>
<keyword evidence="9" id="KW-1185">Reference proteome</keyword>
<evidence type="ECO:0000256" key="1">
    <source>
        <dbReference type="ARBA" id="ARBA00011764"/>
    </source>
</evidence>
<comment type="caution">
    <text evidence="8">The sequence shown here is derived from an EMBL/GenBank/DDBJ whole genome shotgun (WGS) entry which is preliminary data.</text>
</comment>
<feature type="compositionally biased region" description="Acidic residues" evidence="6">
    <location>
        <begin position="132"/>
        <end position="154"/>
    </location>
</feature>
<accession>A0AAN7SAN8</accession>
<feature type="compositionally biased region" description="Basic and acidic residues" evidence="6">
    <location>
        <begin position="155"/>
        <end position="167"/>
    </location>
</feature>
<gene>
    <name evidence="8" type="ORF">RN001_005605</name>
</gene>
<evidence type="ECO:0000256" key="3">
    <source>
        <dbReference type="ARBA" id="ARBA00023015"/>
    </source>
</evidence>
<organism evidence="8 9">
    <name type="scientific">Aquatica leii</name>
    <dbReference type="NCBI Taxonomy" id="1421715"/>
    <lineage>
        <taxon>Eukaryota</taxon>
        <taxon>Metazoa</taxon>
        <taxon>Ecdysozoa</taxon>
        <taxon>Arthropoda</taxon>
        <taxon>Hexapoda</taxon>
        <taxon>Insecta</taxon>
        <taxon>Pterygota</taxon>
        <taxon>Neoptera</taxon>
        <taxon>Endopterygota</taxon>
        <taxon>Coleoptera</taxon>
        <taxon>Polyphaga</taxon>
        <taxon>Elateriformia</taxon>
        <taxon>Elateroidea</taxon>
        <taxon>Lampyridae</taxon>
        <taxon>Luciolinae</taxon>
        <taxon>Aquatica</taxon>
    </lineage>
</organism>
<reference evidence="9" key="1">
    <citation type="submission" date="2023-01" db="EMBL/GenBank/DDBJ databases">
        <title>Key to firefly adult light organ development and bioluminescence: homeobox transcription factors regulate luciferase expression and transportation to peroxisome.</title>
        <authorList>
            <person name="Fu X."/>
        </authorList>
    </citation>
    <scope>NUCLEOTIDE SEQUENCE [LARGE SCALE GENOMIC DNA]</scope>
</reference>
<evidence type="ECO:0000259" key="7">
    <source>
        <dbReference type="Pfam" id="PF13873"/>
    </source>
</evidence>
<dbReference type="InterPro" id="IPR028002">
    <property type="entry name" value="Myb_DNA-bind_5"/>
</dbReference>
<keyword evidence="4" id="KW-0804">Transcription</keyword>
<comment type="subunit">
    <text evidence="1">Self-associates forming complexes of several hundred monomers.</text>
</comment>
<dbReference type="Proteomes" id="UP001353858">
    <property type="component" value="Unassembled WGS sequence"/>
</dbReference>
<proteinExistence type="predicted"/>
<dbReference type="EMBL" id="JARPUR010000002">
    <property type="protein sequence ID" value="KAK4882286.1"/>
    <property type="molecule type" value="Genomic_DNA"/>
</dbReference>
<feature type="region of interest" description="Disordered" evidence="6">
    <location>
        <begin position="283"/>
        <end position="305"/>
    </location>
</feature>
<dbReference type="AlphaFoldDB" id="A0AAN7SAN8"/>
<evidence type="ECO:0000256" key="4">
    <source>
        <dbReference type="ARBA" id="ARBA00023163"/>
    </source>
</evidence>
<sequence>MRSALKKKRKAWESITSDFNKITTEKRSVCQLKRFCDKIKRKRKLELAEERCNIISTGGGPSKTPPRPQPEIDNLIPYINYEVNIDVDSDTANLITEMSLPEPEPITEAGQPGTTNWLPLKQMIQVAPEDEDLNGQDEDLGDENEDLNDEDTDSNDEHENLNDKDENLNLQNKNDDNDDISYEPSHLLNLTDAYSISDERKYNKKKKGRHIKGLRRVYGSKKPWSAQERGAAKKHFGKYLEMNNLPSISILCEELRLIAELKERSPTSVKSWLQNELVNRKSTFFNDHNPNKKKRTRWTSDMKDR</sequence>
<evidence type="ECO:0000256" key="5">
    <source>
        <dbReference type="ARBA" id="ARBA00025466"/>
    </source>
</evidence>
<protein>
    <recommendedName>
        <fullName evidence="2">Regulatory protein zeste</fullName>
    </recommendedName>
</protein>
<name>A0AAN7SAN8_9COLE</name>
<dbReference type="Pfam" id="PF13873">
    <property type="entry name" value="Myb_DNA-bind_5"/>
    <property type="match status" value="1"/>
</dbReference>
<evidence type="ECO:0000313" key="8">
    <source>
        <dbReference type="EMBL" id="KAK4882286.1"/>
    </source>
</evidence>
<feature type="region of interest" description="Disordered" evidence="6">
    <location>
        <begin position="132"/>
        <end position="183"/>
    </location>
</feature>
<evidence type="ECO:0000313" key="9">
    <source>
        <dbReference type="Proteomes" id="UP001353858"/>
    </source>
</evidence>
<evidence type="ECO:0000256" key="6">
    <source>
        <dbReference type="SAM" id="MobiDB-lite"/>
    </source>
</evidence>
<keyword evidence="3" id="KW-0805">Transcription regulation</keyword>
<comment type="function">
    <text evidence="5">Involved in transvection phenomena (= synapsis-dependent gene expression), where the synaptic pairing of chromosomes carrying genes with which zeste interacts influences the expression of these genes. Zeste binds to DNA and stimulates transcription from a nearby promoter.</text>
</comment>